<feature type="transmembrane region" description="Helical" evidence="15">
    <location>
        <begin position="228"/>
        <end position="250"/>
    </location>
</feature>
<evidence type="ECO:0000256" key="2">
    <source>
        <dbReference type="ARBA" id="ARBA00004370"/>
    </source>
</evidence>
<keyword evidence="7" id="KW-0547">Nucleotide-binding</keyword>
<feature type="transmembrane region" description="Helical" evidence="15">
    <location>
        <begin position="64"/>
        <end position="84"/>
    </location>
</feature>
<comment type="catalytic activity">
    <reaction evidence="1">
        <text>ATP + protein L-histidine = ADP + protein N-phospho-L-histidine.</text>
        <dbReference type="EC" id="2.7.13.3"/>
    </reaction>
</comment>
<dbReference type="InterPro" id="IPR005467">
    <property type="entry name" value="His_kinase_dom"/>
</dbReference>
<dbReference type="PROSITE" id="PS50110">
    <property type="entry name" value="RESPONSE_REGULATORY"/>
    <property type="match status" value="2"/>
</dbReference>
<dbReference type="PANTHER" id="PTHR43047">
    <property type="entry name" value="TWO-COMPONENT HISTIDINE PROTEIN KINASE"/>
    <property type="match status" value="1"/>
</dbReference>
<evidence type="ECO:0000256" key="7">
    <source>
        <dbReference type="ARBA" id="ARBA00022741"/>
    </source>
</evidence>
<comment type="subcellular location">
    <subcellularLocation>
        <location evidence="2">Membrane</location>
    </subcellularLocation>
</comment>
<comment type="caution">
    <text evidence="20">The sequence shown here is derived from an EMBL/GenBank/DDBJ whole genome shotgun (WGS) entry which is preliminary data.</text>
</comment>
<dbReference type="InterPro" id="IPR001789">
    <property type="entry name" value="Sig_transdc_resp-reg_receiver"/>
</dbReference>
<evidence type="ECO:0000256" key="12">
    <source>
        <dbReference type="ARBA" id="ARBA00023306"/>
    </source>
</evidence>
<dbReference type="GO" id="GO:0005886">
    <property type="term" value="C:plasma membrane"/>
    <property type="evidence" value="ECO:0007669"/>
    <property type="project" value="TreeGrafter"/>
</dbReference>
<dbReference type="GO" id="GO:0000155">
    <property type="term" value="F:phosphorelay sensor kinase activity"/>
    <property type="evidence" value="ECO:0007669"/>
    <property type="project" value="InterPro"/>
</dbReference>
<dbReference type="Gene3D" id="3.40.50.2300">
    <property type="match status" value="2"/>
</dbReference>
<dbReference type="Pfam" id="PF00072">
    <property type="entry name" value="Response_reg"/>
    <property type="match status" value="2"/>
</dbReference>
<evidence type="ECO:0000256" key="15">
    <source>
        <dbReference type="PROSITE-ProRule" id="PRU00244"/>
    </source>
</evidence>
<accession>A0A559JQ34</accession>
<dbReference type="GO" id="GO:0005524">
    <property type="term" value="F:ATP binding"/>
    <property type="evidence" value="ECO:0007669"/>
    <property type="project" value="UniProtKB-KW"/>
</dbReference>
<dbReference type="InterPro" id="IPR003594">
    <property type="entry name" value="HATPase_dom"/>
</dbReference>
<feature type="transmembrane region" description="Helical" evidence="15">
    <location>
        <begin position="165"/>
        <end position="186"/>
    </location>
</feature>
<feature type="transmembrane region" description="Helical" evidence="15">
    <location>
        <begin position="96"/>
        <end position="121"/>
    </location>
</feature>
<dbReference type="Pfam" id="PF00512">
    <property type="entry name" value="HisKA"/>
    <property type="match status" value="1"/>
</dbReference>
<evidence type="ECO:0000256" key="6">
    <source>
        <dbReference type="ARBA" id="ARBA00022679"/>
    </source>
</evidence>
<dbReference type="AlphaFoldDB" id="A0A559JQ34"/>
<dbReference type="SUPFAM" id="SSF52172">
    <property type="entry name" value="CheY-like"/>
    <property type="match status" value="2"/>
</dbReference>
<evidence type="ECO:0000259" key="18">
    <source>
        <dbReference type="PROSITE" id="PS50110"/>
    </source>
</evidence>
<evidence type="ECO:0000313" key="20">
    <source>
        <dbReference type="EMBL" id="TVY01963.1"/>
    </source>
</evidence>
<dbReference type="EMBL" id="VNJJ01000003">
    <property type="protein sequence ID" value="TVY01963.1"/>
    <property type="molecule type" value="Genomic_DNA"/>
</dbReference>
<feature type="transmembrane region" description="Helical" evidence="15">
    <location>
        <begin position="270"/>
        <end position="292"/>
    </location>
</feature>
<feature type="domain" description="MHYT" evidence="19">
    <location>
        <begin position="61"/>
        <end position="253"/>
    </location>
</feature>
<evidence type="ECO:0000259" key="19">
    <source>
        <dbReference type="PROSITE" id="PS50924"/>
    </source>
</evidence>
<evidence type="ECO:0000256" key="13">
    <source>
        <dbReference type="ARBA" id="ARBA00074306"/>
    </source>
</evidence>
<feature type="transmembrane region" description="Helical" evidence="15">
    <location>
        <begin position="133"/>
        <end position="153"/>
    </location>
</feature>
<dbReference type="EC" id="2.7.13.3" evidence="4"/>
<dbReference type="Pfam" id="PF02518">
    <property type="entry name" value="HATPase_c"/>
    <property type="match status" value="1"/>
</dbReference>
<keyword evidence="12" id="KW-0131">Cell cycle</keyword>
<dbReference type="Pfam" id="PF03707">
    <property type="entry name" value="MHYT"/>
    <property type="match status" value="3"/>
</dbReference>
<comment type="similarity">
    <text evidence="3">In the N-terminal section; belongs to the phytochrome family.</text>
</comment>
<dbReference type="SUPFAM" id="SSF47384">
    <property type="entry name" value="Homodimeric domain of signal transducing histidine kinase"/>
    <property type="match status" value="1"/>
</dbReference>
<keyword evidence="15" id="KW-1133">Transmembrane helix</keyword>
<evidence type="ECO:0000256" key="11">
    <source>
        <dbReference type="ARBA" id="ARBA00023136"/>
    </source>
</evidence>
<dbReference type="PRINTS" id="PR00344">
    <property type="entry name" value="BCTRLSENSOR"/>
</dbReference>
<dbReference type="SMART" id="SM00448">
    <property type="entry name" value="REC"/>
    <property type="match status" value="2"/>
</dbReference>
<dbReference type="PANTHER" id="PTHR43047:SF72">
    <property type="entry name" value="OSMOSENSING HISTIDINE PROTEIN KINASE SLN1"/>
    <property type="match status" value="1"/>
</dbReference>
<keyword evidence="5 14" id="KW-0597">Phosphoprotein</keyword>
<evidence type="ECO:0000256" key="3">
    <source>
        <dbReference type="ARBA" id="ARBA00006402"/>
    </source>
</evidence>
<proteinExistence type="inferred from homology"/>
<keyword evidence="21" id="KW-1185">Reference proteome</keyword>
<dbReference type="SUPFAM" id="SSF55874">
    <property type="entry name" value="ATPase domain of HSP90 chaperone/DNA topoisomerase II/histidine kinase"/>
    <property type="match status" value="1"/>
</dbReference>
<keyword evidence="16" id="KW-0175">Coiled coil</keyword>
<dbReference type="GO" id="GO:0009927">
    <property type="term" value="F:histidine phosphotransfer kinase activity"/>
    <property type="evidence" value="ECO:0007669"/>
    <property type="project" value="TreeGrafter"/>
</dbReference>
<evidence type="ECO:0000256" key="5">
    <source>
        <dbReference type="ARBA" id="ARBA00022553"/>
    </source>
</evidence>
<gene>
    <name evidence="20" type="ORF">FPZ45_05830</name>
</gene>
<keyword evidence="6" id="KW-0808">Transferase</keyword>
<feature type="domain" description="Response regulatory" evidence="18">
    <location>
        <begin position="601"/>
        <end position="714"/>
    </location>
</feature>
<dbReference type="InterPro" id="IPR005330">
    <property type="entry name" value="MHYT_dom"/>
</dbReference>
<dbReference type="CDD" id="cd00082">
    <property type="entry name" value="HisKA"/>
    <property type="match status" value="1"/>
</dbReference>
<keyword evidence="11 15" id="KW-0472">Membrane</keyword>
<feature type="transmembrane region" description="Helical" evidence="15">
    <location>
        <begin position="192"/>
        <end position="216"/>
    </location>
</feature>
<name>A0A559JQ34_9BACL</name>
<organism evidence="20 21">
    <name type="scientific">Cohnella terricola</name>
    <dbReference type="NCBI Taxonomy" id="1289167"/>
    <lineage>
        <taxon>Bacteria</taxon>
        <taxon>Bacillati</taxon>
        <taxon>Bacillota</taxon>
        <taxon>Bacilli</taxon>
        <taxon>Bacillales</taxon>
        <taxon>Paenibacillaceae</taxon>
        <taxon>Cohnella</taxon>
    </lineage>
</organism>
<feature type="modified residue" description="4-aspartylphosphate" evidence="14">
    <location>
        <position position="770"/>
    </location>
</feature>
<dbReference type="FunFam" id="1.10.287.130:FF:000038">
    <property type="entry name" value="Sensory transduction histidine kinase"/>
    <property type="match status" value="1"/>
</dbReference>
<evidence type="ECO:0000256" key="16">
    <source>
        <dbReference type="SAM" id="Coils"/>
    </source>
</evidence>
<dbReference type="InterPro" id="IPR011006">
    <property type="entry name" value="CheY-like_superfamily"/>
</dbReference>
<evidence type="ECO:0000313" key="21">
    <source>
        <dbReference type="Proteomes" id="UP000316330"/>
    </source>
</evidence>
<dbReference type="Proteomes" id="UP000316330">
    <property type="component" value="Unassembled WGS sequence"/>
</dbReference>
<dbReference type="InterPro" id="IPR003661">
    <property type="entry name" value="HisK_dim/P_dom"/>
</dbReference>
<reference evidence="20 21" key="1">
    <citation type="submission" date="2019-07" db="EMBL/GenBank/DDBJ databases">
        <authorList>
            <person name="Kim J."/>
        </authorList>
    </citation>
    <scope>NUCLEOTIDE SEQUENCE [LARGE SCALE GENOMIC DNA]</scope>
    <source>
        <strain evidence="20 21">G13</strain>
    </source>
</reference>
<dbReference type="FunFam" id="3.30.565.10:FF:000010">
    <property type="entry name" value="Sensor histidine kinase RcsC"/>
    <property type="match status" value="1"/>
</dbReference>
<evidence type="ECO:0000256" key="1">
    <source>
        <dbReference type="ARBA" id="ARBA00000085"/>
    </source>
</evidence>
<keyword evidence="9" id="KW-0067">ATP-binding</keyword>
<dbReference type="Gene3D" id="1.10.287.130">
    <property type="match status" value="1"/>
</dbReference>
<dbReference type="OrthoDB" id="9803190at2"/>
<dbReference type="InterPro" id="IPR004358">
    <property type="entry name" value="Sig_transdc_His_kin-like_C"/>
</dbReference>
<evidence type="ECO:0000256" key="9">
    <source>
        <dbReference type="ARBA" id="ARBA00022840"/>
    </source>
</evidence>
<feature type="modified residue" description="4-aspartylphosphate" evidence="14">
    <location>
        <position position="650"/>
    </location>
</feature>
<evidence type="ECO:0000256" key="14">
    <source>
        <dbReference type="PROSITE-ProRule" id="PRU00169"/>
    </source>
</evidence>
<dbReference type="SMART" id="SM00388">
    <property type="entry name" value="HisKA"/>
    <property type="match status" value="1"/>
</dbReference>
<feature type="domain" description="Histidine kinase" evidence="17">
    <location>
        <begin position="355"/>
        <end position="575"/>
    </location>
</feature>
<dbReference type="CDD" id="cd16922">
    <property type="entry name" value="HATPase_EvgS-ArcB-TorS-like"/>
    <property type="match status" value="1"/>
</dbReference>
<keyword evidence="10" id="KW-0902">Two-component regulatory system</keyword>
<dbReference type="Gene3D" id="3.30.565.10">
    <property type="entry name" value="Histidine kinase-like ATPase, C-terminal domain"/>
    <property type="match status" value="1"/>
</dbReference>
<dbReference type="InterPro" id="IPR036890">
    <property type="entry name" value="HATPase_C_sf"/>
</dbReference>
<dbReference type="InterPro" id="IPR036097">
    <property type="entry name" value="HisK_dim/P_sf"/>
</dbReference>
<evidence type="ECO:0000256" key="4">
    <source>
        <dbReference type="ARBA" id="ARBA00012438"/>
    </source>
</evidence>
<evidence type="ECO:0000256" key="10">
    <source>
        <dbReference type="ARBA" id="ARBA00023012"/>
    </source>
</evidence>
<feature type="coiled-coil region" evidence="16">
    <location>
        <begin position="303"/>
        <end position="341"/>
    </location>
</feature>
<keyword evidence="8" id="KW-0418">Kinase</keyword>
<keyword evidence="15" id="KW-0812">Transmembrane</keyword>
<protein>
    <recommendedName>
        <fullName evidence="13">Circadian input-output histidine kinase CikA</fullName>
        <ecNumber evidence="4">2.7.13.3</ecNumber>
    </recommendedName>
</protein>
<sequence length="845" mass="93586">MNRRCRENFLHRLSAFVRLFIRNASMPTNEGRSVMIRMDELRSSIIFGKKWLQLEHVHGSYDSMLVVFSYIVAVVASYTVLDLAGKVSETSGKSRLLWLVFGAAAMGMGIWSMHFVGMLALRLPVPVSYDLTLVFLSVLAAILASFAALRIVARDKLTPGRLIGGALLLALGISSMHYIGMAAMLIDITYDPAIFVLSIAIALAASIAALWLAFYFKKGDVKSDTWKKLGSGFIMGAAIVGMHYTGMMAAHFHLGARSELATGLRLDQDWLAYLISGGTLFTLGLSLLGIYISRRFSSKDSEIQQQSREIQLKNQQLQLLNDNLEQLVKERTAQLEKAHDEAIKANRVKSQFLANMSHELRTPLNAIIGYSEMLVEEAEELGEPTFAADLQKISKSGKHLLSLINDILDISKIEAGKMEIYPERCDLQGVLQDVVMTVKPIIESNGNRIEIEWGKGEMVTDVTKLRQILINLLSNAGKFTKDGVIRFEAYPEEKEGRSGYGFRVTDSGIGMTPEQVGKLFQPFTQADSSTTRKYGGTGLGLAISQRFCELLGGEIYAESEPGVGSCFICWLPEETADMNRLSDIPVEATFSKEAEGSSQVSILLIDDEPLNRQLMSDYLANEGWTLAFAESGEEGLLLSKKLRPKVICLDILMPGMDGWSVLSALKRDPELRDIPVVILSMTNDKQLGYTLGASEFLEKPVERDRLVGIIDKFVPATSGSGVLVIEDDATTSELMTKLLHREGYSVTQAANGRLALECLERELPGVILLDLMMPEMDGFEFVLELRKREEWSSIPIVVVTAKTINSEDRLRLHGYVKSVMQKGAFDPKQLLGEIRQFMNGQQEVG</sequence>
<dbReference type="PROSITE" id="PS50924">
    <property type="entry name" value="MHYT"/>
    <property type="match status" value="1"/>
</dbReference>
<evidence type="ECO:0000256" key="8">
    <source>
        <dbReference type="ARBA" id="ARBA00022777"/>
    </source>
</evidence>
<feature type="domain" description="Response regulatory" evidence="18">
    <location>
        <begin position="721"/>
        <end position="837"/>
    </location>
</feature>
<evidence type="ECO:0000259" key="17">
    <source>
        <dbReference type="PROSITE" id="PS50109"/>
    </source>
</evidence>
<dbReference type="SMART" id="SM00387">
    <property type="entry name" value="HATPase_c"/>
    <property type="match status" value="1"/>
</dbReference>
<dbReference type="PROSITE" id="PS50109">
    <property type="entry name" value="HIS_KIN"/>
    <property type="match status" value="1"/>
</dbReference>